<dbReference type="Pfam" id="PF00072">
    <property type="entry name" value="Response_reg"/>
    <property type="match status" value="1"/>
</dbReference>
<dbReference type="GO" id="GO:0005829">
    <property type="term" value="C:cytosol"/>
    <property type="evidence" value="ECO:0007669"/>
    <property type="project" value="TreeGrafter"/>
</dbReference>
<dbReference type="OrthoDB" id="9790454at2"/>
<keyword evidence="1 6" id="KW-0597">Phosphoprotein</keyword>
<protein>
    <submittedName>
        <fullName evidence="10">Two component transcriptional regulator, winged helix family</fullName>
    </submittedName>
</protein>
<dbReference type="FunFam" id="3.40.50.2300:FF:000001">
    <property type="entry name" value="DNA-binding response regulator PhoB"/>
    <property type="match status" value="1"/>
</dbReference>
<feature type="domain" description="Response regulatory" evidence="8">
    <location>
        <begin position="4"/>
        <end position="117"/>
    </location>
</feature>
<dbReference type="eggNOG" id="COG0745">
    <property type="taxonomic scope" value="Bacteria"/>
</dbReference>
<dbReference type="Gene3D" id="1.10.10.10">
    <property type="entry name" value="Winged helix-like DNA-binding domain superfamily/Winged helix DNA-binding domain"/>
    <property type="match status" value="1"/>
</dbReference>
<name>E3HDX7_ILYPC</name>
<dbReference type="Proteomes" id="UP000006875">
    <property type="component" value="Plasmid pILYOP02"/>
</dbReference>
<dbReference type="RefSeq" id="WP_013389241.1">
    <property type="nucleotide sequence ID" value="NC_014634.1"/>
</dbReference>
<evidence type="ECO:0000313" key="10">
    <source>
        <dbReference type="EMBL" id="ADO84589.1"/>
    </source>
</evidence>
<gene>
    <name evidence="10" type="ordered locus">Ilyop_2837</name>
</gene>
<dbReference type="GO" id="GO:0000976">
    <property type="term" value="F:transcription cis-regulatory region binding"/>
    <property type="evidence" value="ECO:0007669"/>
    <property type="project" value="TreeGrafter"/>
</dbReference>
<accession>E3HDX7</accession>
<evidence type="ECO:0000256" key="4">
    <source>
        <dbReference type="ARBA" id="ARBA00023125"/>
    </source>
</evidence>
<dbReference type="SMART" id="SM00862">
    <property type="entry name" value="Trans_reg_C"/>
    <property type="match status" value="1"/>
</dbReference>
<geneLocation type="plasmid" evidence="10 11">
    <name>pILYOP02</name>
</geneLocation>
<dbReference type="Pfam" id="PF00486">
    <property type="entry name" value="Trans_reg_C"/>
    <property type="match status" value="1"/>
</dbReference>
<feature type="modified residue" description="4-aspartylphosphate" evidence="6">
    <location>
        <position position="53"/>
    </location>
</feature>
<evidence type="ECO:0000256" key="5">
    <source>
        <dbReference type="ARBA" id="ARBA00023163"/>
    </source>
</evidence>
<dbReference type="InterPro" id="IPR011006">
    <property type="entry name" value="CheY-like_superfamily"/>
</dbReference>
<dbReference type="InterPro" id="IPR001867">
    <property type="entry name" value="OmpR/PhoB-type_DNA-bd"/>
</dbReference>
<feature type="DNA-binding region" description="OmpR/PhoB-type" evidence="7">
    <location>
        <begin position="122"/>
        <end position="218"/>
    </location>
</feature>
<dbReference type="CDD" id="cd17574">
    <property type="entry name" value="REC_OmpR"/>
    <property type="match status" value="1"/>
</dbReference>
<keyword evidence="3" id="KW-0805">Transcription regulation</keyword>
<dbReference type="EMBL" id="CP002283">
    <property type="protein sequence ID" value="ADO84589.1"/>
    <property type="molecule type" value="Genomic_DNA"/>
</dbReference>
<evidence type="ECO:0000256" key="2">
    <source>
        <dbReference type="ARBA" id="ARBA00023012"/>
    </source>
</evidence>
<evidence type="ECO:0000259" key="8">
    <source>
        <dbReference type="PROSITE" id="PS50110"/>
    </source>
</evidence>
<dbReference type="HOGENOM" id="CLU_000445_30_4_0"/>
<evidence type="ECO:0000259" key="9">
    <source>
        <dbReference type="PROSITE" id="PS51755"/>
    </source>
</evidence>
<sequence>MNKNILIVEDEKELALIIGKSMEDDGFNVKIAHDGDKAMEIFYDDKPDLVLLDINLPKKNGWEICKEIRAVSNIPVIMMTARDSELDEIQGLELGADDYITKPFSLKLISVKVKKLLKLERDTFFRIKDLTFDFKSYILTIDGETIDLSRREAHALEYFFKHKGIILSREILLNEIWGFDFFGDERAVDTLIKRLRKKLGKYSDYIKSIRGVGYVFNENQN</sequence>
<evidence type="ECO:0000256" key="6">
    <source>
        <dbReference type="PROSITE-ProRule" id="PRU00169"/>
    </source>
</evidence>
<keyword evidence="4 7" id="KW-0238">DNA-binding</keyword>
<dbReference type="InterPro" id="IPR001789">
    <property type="entry name" value="Sig_transdc_resp-reg_receiver"/>
</dbReference>
<evidence type="ECO:0000256" key="3">
    <source>
        <dbReference type="ARBA" id="ARBA00023015"/>
    </source>
</evidence>
<dbReference type="CDD" id="cd00383">
    <property type="entry name" value="trans_reg_C"/>
    <property type="match status" value="1"/>
</dbReference>
<reference evidence="10 11" key="1">
    <citation type="journal article" date="2010" name="Stand. Genomic Sci.">
        <title>Complete genome sequence of Ilyobacter polytropus type strain (CuHbu1).</title>
        <authorList>
            <person name="Sikorski J."/>
            <person name="Chertkov O."/>
            <person name="Lapidus A."/>
            <person name="Nolan M."/>
            <person name="Lucas S."/>
            <person name="Del Rio T.G."/>
            <person name="Tice H."/>
            <person name="Cheng J.F."/>
            <person name="Tapia R."/>
            <person name="Han C."/>
            <person name="Goodwin L."/>
            <person name="Pitluck S."/>
            <person name="Liolios K."/>
            <person name="Ivanova N."/>
            <person name="Mavromatis K."/>
            <person name="Mikhailova N."/>
            <person name="Pati A."/>
            <person name="Chen A."/>
            <person name="Palaniappan K."/>
            <person name="Land M."/>
            <person name="Hauser L."/>
            <person name="Chang Y.J."/>
            <person name="Jeffries C.D."/>
            <person name="Brambilla E."/>
            <person name="Yasawong M."/>
            <person name="Rohde M."/>
            <person name="Pukall R."/>
            <person name="Spring S."/>
            <person name="Goker M."/>
            <person name="Woyke T."/>
            <person name="Bristow J."/>
            <person name="Eisen J.A."/>
            <person name="Markowitz V."/>
            <person name="Hugenholtz P."/>
            <person name="Kyrpides N.C."/>
            <person name="Klenk H.P."/>
        </authorList>
    </citation>
    <scope>NUCLEOTIDE SEQUENCE [LARGE SCALE GENOMIC DNA]</scope>
    <source>
        <strain evidence="11">ATCC 51220 / DSM 2926 / LMG 16218 / CuHBu1</strain>
        <plasmid evidence="11">pILYOP02</plasmid>
    </source>
</reference>
<dbReference type="Gene3D" id="3.40.50.2300">
    <property type="match status" value="1"/>
</dbReference>
<dbReference type="KEGG" id="ipo:Ilyop_2837"/>
<dbReference type="PROSITE" id="PS51755">
    <property type="entry name" value="OMPR_PHOB"/>
    <property type="match status" value="1"/>
</dbReference>
<evidence type="ECO:0000256" key="7">
    <source>
        <dbReference type="PROSITE-ProRule" id="PRU01091"/>
    </source>
</evidence>
<feature type="domain" description="OmpR/PhoB-type" evidence="9">
    <location>
        <begin position="122"/>
        <end position="218"/>
    </location>
</feature>
<dbReference type="GO" id="GO:0006355">
    <property type="term" value="P:regulation of DNA-templated transcription"/>
    <property type="evidence" value="ECO:0007669"/>
    <property type="project" value="InterPro"/>
</dbReference>
<dbReference type="SUPFAM" id="SSF52172">
    <property type="entry name" value="CheY-like"/>
    <property type="match status" value="1"/>
</dbReference>
<proteinExistence type="predicted"/>
<dbReference type="AlphaFoldDB" id="E3HDX7"/>
<dbReference type="PANTHER" id="PTHR48111:SF40">
    <property type="entry name" value="PHOSPHATE REGULON TRANSCRIPTIONAL REGULATORY PROTEIN PHOB"/>
    <property type="match status" value="1"/>
</dbReference>
<keyword evidence="11" id="KW-1185">Reference proteome</keyword>
<evidence type="ECO:0000256" key="1">
    <source>
        <dbReference type="ARBA" id="ARBA00022553"/>
    </source>
</evidence>
<dbReference type="GO" id="GO:0000156">
    <property type="term" value="F:phosphorelay response regulator activity"/>
    <property type="evidence" value="ECO:0007669"/>
    <property type="project" value="TreeGrafter"/>
</dbReference>
<dbReference type="PROSITE" id="PS50110">
    <property type="entry name" value="RESPONSE_REGULATORY"/>
    <property type="match status" value="1"/>
</dbReference>
<keyword evidence="10" id="KW-0614">Plasmid</keyword>
<organism evidence="10 11">
    <name type="scientific">Ilyobacter polytropus (strain ATCC 51220 / DSM 2926 / LMG 16218 / CuHBu1)</name>
    <dbReference type="NCBI Taxonomy" id="572544"/>
    <lineage>
        <taxon>Bacteria</taxon>
        <taxon>Fusobacteriati</taxon>
        <taxon>Fusobacteriota</taxon>
        <taxon>Fusobacteriia</taxon>
        <taxon>Fusobacteriales</taxon>
        <taxon>Fusobacteriaceae</taxon>
        <taxon>Ilyobacter</taxon>
    </lineage>
</organism>
<evidence type="ECO:0000313" key="11">
    <source>
        <dbReference type="Proteomes" id="UP000006875"/>
    </source>
</evidence>
<dbReference type="PANTHER" id="PTHR48111">
    <property type="entry name" value="REGULATOR OF RPOS"/>
    <property type="match status" value="1"/>
</dbReference>
<dbReference type="SMART" id="SM00448">
    <property type="entry name" value="REC"/>
    <property type="match status" value="1"/>
</dbReference>
<dbReference type="Gene3D" id="6.10.250.690">
    <property type="match status" value="1"/>
</dbReference>
<dbReference type="GO" id="GO:0032993">
    <property type="term" value="C:protein-DNA complex"/>
    <property type="evidence" value="ECO:0007669"/>
    <property type="project" value="TreeGrafter"/>
</dbReference>
<keyword evidence="2" id="KW-0902">Two-component regulatory system</keyword>
<keyword evidence="5" id="KW-0804">Transcription</keyword>
<dbReference type="InterPro" id="IPR036388">
    <property type="entry name" value="WH-like_DNA-bd_sf"/>
</dbReference>
<dbReference type="InterPro" id="IPR039420">
    <property type="entry name" value="WalR-like"/>
</dbReference>